<dbReference type="GO" id="GO:0000902">
    <property type="term" value="P:cell morphogenesis"/>
    <property type="evidence" value="ECO:0007669"/>
    <property type="project" value="InterPro"/>
</dbReference>
<proteinExistence type="inferred from homology"/>
<dbReference type="Gene3D" id="2.160.20.70">
    <property type="match status" value="1"/>
</dbReference>
<dbReference type="GO" id="GO:0000917">
    <property type="term" value="P:division septum assembly"/>
    <property type="evidence" value="ECO:0007669"/>
    <property type="project" value="UniProtKB-KW"/>
</dbReference>
<dbReference type="SUPFAM" id="SSF63848">
    <property type="entry name" value="Cell-division inhibitor MinC, C-terminal domain"/>
    <property type="match status" value="1"/>
</dbReference>
<dbReference type="InterPro" id="IPR005526">
    <property type="entry name" value="Septum_form_inhib_MinC_C"/>
</dbReference>
<protein>
    <recommendedName>
        <fullName evidence="5">Probable septum site-determining protein MinC</fullName>
    </recommendedName>
</protein>
<comment type="subunit">
    <text evidence="4 5">Interacts with MinD and FtsZ.</text>
</comment>
<name>A0A928VMD3_9CYAN</name>
<dbReference type="InterPro" id="IPR016098">
    <property type="entry name" value="CAP/MinC_C"/>
</dbReference>
<comment type="caution">
    <text evidence="8">The sequence shown here is derived from an EMBL/GenBank/DDBJ whole genome shotgun (WGS) entry which is preliminary data.</text>
</comment>
<evidence type="ECO:0000256" key="6">
    <source>
        <dbReference type="SAM" id="MobiDB-lite"/>
    </source>
</evidence>
<dbReference type="RefSeq" id="WP_264323474.1">
    <property type="nucleotide sequence ID" value="NZ_JADEXQ010000005.1"/>
</dbReference>
<dbReference type="PANTHER" id="PTHR34108">
    <property type="entry name" value="SEPTUM SITE-DETERMINING PROTEIN MINC"/>
    <property type="match status" value="1"/>
</dbReference>
<keyword evidence="3 5" id="KW-0131">Cell cycle</keyword>
<feature type="compositionally biased region" description="Polar residues" evidence="6">
    <location>
        <begin position="1"/>
        <end position="15"/>
    </location>
</feature>
<reference evidence="8" key="1">
    <citation type="submission" date="2020-10" db="EMBL/GenBank/DDBJ databases">
        <authorList>
            <person name="Castelo-Branco R."/>
            <person name="Eusebio N."/>
            <person name="Adriana R."/>
            <person name="Vieira A."/>
            <person name="Brugerolle De Fraissinette N."/>
            <person name="Rezende De Castro R."/>
            <person name="Schneider M.P."/>
            <person name="Vasconcelos V."/>
            <person name="Leao P.N."/>
        </authorList>
    </citation>
    <scope>NUCLEOTIDE SEQUENCE</scope>
    <source>
        <strain evidence="8">LEGE 11480</strain>
    </source>
</reference>
<evidence type="ECO:0000313" key="9">
    <source>
        <dbReference type="Proteomes" id="UP000625316"/>
    </source>
</evidence>
<comment type="similarity">
    <text evidence="5">Belongs to the MinC family.</text>
</comment>
<sequence length="446" mass="47581">MTSESNQTPATSSEPASKAEPGITSSNRLNQPSPNATANAGLPPVGDLSKLTEELAQPLDLGPTEATVTAGKHLVEQITATPKERDGQPPITVPTNASGLPFAASQAVPADAIPAALVAKEAAANAGATQEAVPPPDPDLNIIQEAPQTDPAKITKPPLERPATPAETQPPPALVEGNHAPQVRFKNEHGKLLLILPSENDDSSSQNTLSYAWPEIMNQLRQRLQSESRHWEANTAVHLIGRDRLLNAQQLQDVVDALAHQHMQLRRVYTSRRQTATTAATAGYSVEQHVAVSQINPAPTEAGNAMAEPLVLKTTLRSGVEIRHNGTVVVIGDLNPGSAIIAEGDIVIWGRLRGNVHAGYKGDTKARVMALRMEPAQIRIASFVARGPSNPPQQFFPEVAYVTPQGKISIARVEDTRTMPGPETSRRNASGNRQIGRKMPATGKRN</sequence>
<dbReference type="HAMAP" id="MF_00267">
    <property type="entry name" value="MinC"/>
    <property type="match status" value="1"/>
</dbReference>
<dbReference type="GO" id="GO:1901891">
    <property type="term" value="P:regulation of cell septum assembly"/>
    <property type="evidence" value="ECO:0007669"/>
    <property type="project" value="InterPro"/>
</dbReference>
<dbReference type="PANTHER" id="PTHR34108:SF1">
    <property type="entry name" value="SEPTUM SITE-DETERMINING PROTEIN MINC"/>
    <property type="match status" value="1"/>
</dbReference>
<feature type="region of interest" description="Disordered" evidence="6">
    <location>
        <begin position="1"/>
        <end position="97"/>
    </location>
</feature>
<dbReference type="NCBIfam" id="TIGR01222">
    <property type="entry name" value="minC"/>
    <property type="match status" value="1"/>
</dbReference>
<dbReference type="EMBL" id="JADEXQ010000005">
    <property type="protein sequence ID" value="MBE9028649.1"/>
    <property type="molecule type" value="Genomic_DNA"/>
</dbReference>
<evidence type="ECO:0000256" key="4">
    <source>
        <dbReference type="ARBA" id="ARBA00046874"/>
    </source>
</evidence>
<dbReference type="Proteomes" id="UP000625316">
    <property type="component" value="Unassembled WGS sequence"/>
</dbReference>
<dbReference type="AlphaFoldDB" id="A0A928VMD3"/>
<dbReference type="Pfam" id="PF03775">
    <property type="entry name" value="MinC_C"/>
    <property type="match status" value="1"/>
</dbReference>
<keyword evidence="9" id="KW-1185">Reference proteome</keyword>
<dbReference type="InterPro" id="IPR036145">
    <property type="entry name" value="MinC_C_sf"/>
</dbReference>
<organism evidence="8 9">
    <name type="scientific">Romeriopsis navalis LEGE 11480</name>
    <dbReference type="NCBI Taxonomy" id="2777977"/>
    <lineage>
        <taxon>Bacteria</taxon>
        <taxon>Bacillati</taxon>
        <taxon>Cyanobacteriota</taxon>
        <taxon>Cyanophyceae</taxon>
        <taxon>Leptolyngbyales</taxon>
        <taxon>Leptolyngbyaceae</taxon>
        <taxon>Romeriopsis</taxon>
        <taxon>Romeriopsis navalis</taxon>
    </lineage>
</organism>
<dbReference type="InterPro" id="IPR013033">
    <property type="entry name" value="MinC"/>
</dbReference>
<gene>
    <name evidence="5 8" type="primary">minC</name>
    <name evidence="8" type="ORF">IQ266_02610</name>
</gene>
<evidence type="ECO:0000259" key="7">
    <source>
        <dbReference type="Pfam" id="PF03775"/>
    </source>
</evidence>
<feature type="region of interest" description="Disordered" evidence="6">
    <location>
        <begin position="127"/>
        <end position="177"/>
    </location>
</feature>
<evidence type="ECO:0000256" key="1">
    <source>
        <dbReference type="ARBA" id="ARBA00022618"/>
    </source>
</evidence>
<evidence type="ECO:0000256" key="3">
    <source>
        <dbReference type="ARBA" id="ARBA00023306"/>
    </source>
</evidence>
<keyword evidence="2 5" id="KW-0717">Septation</keyword>
<evidence type="ECO:0000256" key="5">
    <source>
        <dbReference type="HAMAP-Rule" id="MF_00267"/>
    </source>
</evidence>
<feature type="region of interest" description="Disordered" evidence="6">
    <location>
        <begin position="416"/>
        <end position="446"/>
    </location>
</feature>
<evidence type="ECO:0000256" key="2">
    <source>
        <dbReference type="ARBA" id="ARBA00023210"/>
    </source>
</evidence>
<feature type="domain" description="Septum formation inhibitor MinC C-terminal" evidence="7">
    <location>
        <begin position="312"/>
        <end position="410"/>
    </location>
</feature>
<evidence type="ECO:0000313" key="8">
    <source>
        <dbReference type="EMBL" id="MBE9028649.1"/>
    </source>
</evidence>
<accession>A0A928VMD3</accession>
<keyword evidence="1 5" id="KW-0132">Cell division</keyword>
<comment type="function">
    <text evidence="5">Cell division inhibitor that blocks the formation of polar Z ring septums. Rapidly oscillates between the poles of the cell to destabilize FtsZ filaments that have formed before they mature into polar Z rings. Prevents FtsZ polymerization.</text>
</comment>
<feature type="compositionally biased region" description="Polar residues" evidence="6">
    <location>
        <begin position="23"/>
        <end position="38"/>
    </location>
</feature>